<protein>
    <submittedName>
        <fullName evidence="1">Uncharacterized protein</fullName>
    </submittedName>
</protein>
<evidence type="ECO:0000313" key="2">
    <source>
        <dbReference type="Proteomes" id="UP000266723"/>
    </source>
</evidence>
<reference evidence="1 2" key="1">
    <citation type="journal article" date="2020" name="BMC Genomics">
        <title>Intraspecific diversification of the crop wild relative Brassica cretica Lam. using demographic model selection.</title>
        <authorList>
            <person name="Kioukis A."/>
            <person name="Michalopoulou V.A."/>
            <person name="Briers L."/>
            <person name="Pirintsos S."/>
            <person name="Studholme D.J."/>
            <person name="Pavlidis P."/>
            <person name="Sarris P.F."/>
        </authorList>
    </citation>
    <scope>NUCLEOTIDE SEQUENCE [LARGE SCALE GENOMIC DNA]</scope>
    <source>
        <strain evidence="2">cv. PFS-1207/04</strain>
    </source>
</reference>
<sequence length="95" mass="10532">MISTLEEVSQICFSDPVTLNLEVARGDQTSLLLAGSRKGFRSSRSKVLLLEWALAKGRSLSRRVDYGEALSRSQGRAQQDFLGDARAERLLVFVC</sequence>
<proteinExistence type="predicted"/>
<organism evidence="1 2">
    <name type="scientific">Brassica cretica</name>
    <name type="common">Mustard</name>
    <dbReference type="NCBI Taxonomy" id="69181"/>
    <lineage>
        <taxon>Eukaryota</taxon>
        <taxon>Viridiplantae</taxon>
        <taxon>Streptophyta</taxon>
        <taxon>Embryophyta</taxon>
        <taxon>Tracheophyta</taxon>
        <taxon>Spermatophyta</taxon>
        <taxon>Magnoliopsida</taxon>
        <taxon>eudicotyledons</taxon>
        <taxon>Gunneridae</taxon>
        <taxon>Pentapetalae</taxon>
        <taxon>rosids</taxon>
        <taxon>malvids</taxon>
        <taxon>Brassicales</taxon>
        <taxon>Brassicaceae</taxon>
        <taxon>Brassiceae</taxon>
        <taxon>Brassica</taxon>
    </lineage>
</organism>
<dbReference type="Proteomes" id="UP000266723">
    <property type="component" value="Unassembled WGS sequence"/>
</dbReference>
<name>A0ABQ7BAI8_BRACR</name>
<comment type="caution">
    <text evidence="1">The sequence shown here is derived from an EMBL/GenBank/DDBJ whole genome shotgun (WGS) entry which is preliminary data.</text>
</comment>
<accession>A0ABQ7BAI8</accession>
<gene>
    <name evidence="1" type="ORF">DY000_02038210</name>
</gene>
<dbReference type="EMBL" id="QGKV02001507">
    <property type="protein sequence ID" value="KAF3529176.1"/>
    <property type="molecule type" value="Genomic_DNA"/>
</dbReference>
<evidence type="ECO:0000313" key="1">
    <source>
        <dbReference type="EMBL" id="KAF3529176.1"/>
    </source>
</evidence>
<keyword evidence="2" id="KW-1185">Reference proteome</keyword>